<evidence type="ECO:0000256" key="1">
    <source>
        <dbReference type="SAM" id="MobiDB-lite"/>
    </source>
</evidence>
<dbReference type="InterPro" id="IPR057967">
    <property type="entry name" value="T4_TMP"/>
</dbReference>
<reference evidence="2 3" key="1">
    <citation type="journal article" date="2010" name="Virol. J.">
        <title>Genomes of the T4-related bacteriophages as windows on microbial genome evolution.</title>
        <authorList>
            <person name="Petrov V.M."/>
            <person name="Ratnayaka S."/>
            <person name="Nolan J.M."/>
            <person name="Miller E.S."/>
            <person name="Karam J.D."/>
        </authorList>
    </citation>
    <scope>NUCLEOTIDE SEQUENCE [LARGE SCALE GENOMIC DNA]</scope>
</reference>
<dbReference type="KEGG" id="vg:9926635"/>
<dbReference type="OrthoDB" id="11096at10239"/>
<evidence type="ECO:0000313" key="3">
    <source>
        <dbReference type="Proteomes" id="UP000008731"/>
    </source>
</evidence>
<sequence length="572" mass="62278">MSYLDELKAQNKELQTSIKDLDATLSDYEPGKTPDDKDVNLKDYEAQLANEYAKQLNDIEDQQLVTGKEQLEETKYLSNTADEISAKLSVLSERLKVKYDAASPDAPPVVRDNSTAEVLADRLDAQSEEQPKKQAWMPQPMPVEKKPSDDLLSKSEDKGSKEGVKGAPNESTIPMIAAVKGVGSVVKAGFNKSIGIVDKISNLLFKMSVKQIADAALMGAAIFGIILSIDLLKAAWAAWGEKIMAKVEEWTTIFKGWWEGFKGWASSFSDLTTAFEGMRGDFMGIRNAWESGDWPSLAKALGTTIKDGLMTLSGILDRLFTKVLSTILDKVGLGKAAKAVEAEGLQRYQGKTNNKLSDENQKKLAEEQIRREKKDGLTPTQRGLTSFLPDKMRKGWALTDNEYNQIQAEKKDKAATKNLSHDDQVKVTAATNEAREAVARFKNIADNYDPNKKDQAAQFDKYKKEAQAYISKPELAKSPAVKAELEAQVAAISKGKGGKASVAPEKSANSQDSGTVKNIKVAEAQRAANKNASPAGNTVIQTNVAKTNKNVHVQAPVTSTTAPGVYGATKVN</sequence>
<proteinExistence type="predicted"/>
<dbReference type="RefSeq" id="YP_004010338.1">
    <property type="nucleotide sequence ID" value="NC_014663.1"/>
</dbReference>
<feature type="region of interest" description="Disordered" evidence="1">
    <location>
        <begin position="125"/>
        <end position="168"/>
    </location>
</feature>
<dbReference type="GeneID" id="9926635"/>
<gene>
    <name evidence="2" type="primary">29</name>
    <name evidence="2" type="ORF">Acj9p201</name>
</gene>
<dbReference type="Proteomes" id="UP000008731">
    <property type="component" value="Segment"/>
</dbReference>
<organism evidence="2 3">
    <name type="scientific">Acinetobacter phage Acj9</name>
    <dbReference type="NCBI Taxonomy" id="760939"/>
    <lineage>
        <taxon>Viruses</taxon>
        <taxon>Duplodnaviria</taxon>
        <taxon>Heunggongvirae</taxon>
        <taxon>Uroviricota</taxon>
        <taxon>Caudoviricetes</taxon>
        <taxon>Pantevenvirales</taxon>
        <taxon>Straboviridae</taxon>
        <taxon>Twarogvirinae</taxon>
        <taxon>Acajnonavirus</taxon>
        <taxon>Acajnonavirus acj9</taxon>
    </lineage>
</organism>
<dbReference type="Pfam" id="PF25671">
    <property type="entry name" value="T4_Tape_measure"/>
    <property type="match status" value="1"/>
</dbReference>
<dbReference type="EMBL" id="HM004124">
    <property type="protein sequence ID" value="ADG60101.1"/>
    <property type="molecule type" value="Genomic_DNA"/>
</dbReference>
<feature type="region of interest" description="Disordered" evidence="1">
    <location>
        <begin position="494"/>
        <end position="516"/>
    </location>
</feature>
<feature type="compositionally biased region" description="Basic and acidic residues" evidence="1">
    <location>
        <begin position="143"/>
        <end position="164"/>
    </location>
</feature>
<accession>E5EPY5</accession>
<feature type="compositionally biased region" description="Polar residues" evidence="1">
    <location>
        <begin position="507"/>
        <end position="516"/>
    </location>
</feature>
<evidence type="ECO:0000313" key="2">
    <source>
        <dbReference type="EMBL" id="ADG60101.1"/>
    </source>
</evidence>
<keyword evidence="3" id="KW-1185">Reference proteome</keyword>
<name>E5EPY5_9CAUD</name>
<protein>
    <submittedName>
        <fullName evidence="2">Gp29 baseplate hub subunit</fullName>
    </submittedName>
</protein>